<feature type="domain" description="Late embryogenesis abundant protein LEA-2 subgroup" evidence="5">
    <location>
        <begin position="52"/>
        <end position="151"/>
    </location>
</feature>
<evidence type="ECO:0000256" key="1">
    <source>
        <dbReference type="ARBA" id="ARBA00004167"/>
    </source>
</evidence>
<proteinExistence type="predicted"/>
<evidence type="ECO:0000259" key="5">
    <source>
        <dbReference type="Pfam" id="PF03168"/>
    </source>
</evidence>
<evidence type="ECO:0000256" key="4">
    <source>
        <dbReference type="ARBA" id="ARBA00023136"/>
    </source>
</evidence>
<accession>A0A9D5C3M7</accession>
<dbReference type="OrthoDB" id="779224at2759"/>
<organism evidence="6 7">
    <name type="scientific">Dioscorea zingiberensis</name>
    <dbReference type="NCBI Taxonomy" id="325984"/>
    <lineage>
        <taxon>Eukaryota</taxon>
        <taxon>Viridiplantae</taxon>
        <taxon>Streptophyta</taxon>
        <taxon>Embryophyta</taxon>
        <taxon>Tracheophyta</taxon>
        <taxon>Spermatophyta</taxon>
        <taxon>Magnoliopsida</taxon>
        <taxon>Liliopsida</taxon>
        <taxon>Dioscoreales</taxon>
        <taxon>Dioscoreaceae</taxon>
        <taxon>Dioscorea</taxon>
    </lineage>
</organism>
<keyword evidence="2" id="KW-0812">Transmembrane</keyword>
<evidence type="ECO:0000256" key="2">
    <source>
        <dbReference type="ARBA" id="ARBA00022692"/>
    </source>
</evidence>
<dbReference type="Pfam" id="PF03168">
    <property type="entry name" value="LEA_2"/>
    <property type="match status" value="1"/>
</dbReference>
<keyword evidence="4" id="KW-0472">Membrane</keyword>
<evidence type="ECO:0000256" key="3">
    <source>
        <dbReference type="ARBA" id="ARBA00022989"/>
    </source>
</evidence>
<evidence type="ECO:0000313" key="6">
    <source>
        <dbReference type="EMBL" id="KAJ0966101.1"/>
    </source>
</evidence>
<keyword evidence="7" id="KW-1185">Reference proteome</keyword>
<dbReference type="EMBL" id="JAGGNH010000008">
    <property type="protein sequence ID" value="KAJ0966101.1"/>
    <property type="molecule type" value="Genomic_DNA"/>
</dbReference>
<reference evidence="6" key="1">
    <citation type="submission" date="2021-03" db="EMBL/GenBank/DDBJ databases">
        <authorList>
            <person name="Li Z."/>
            <person name="Yang C."/>
        </authorList>
    </citation>
    <scope>NUCLEOTIDE SEQUENCE</scope>
    <source>
        <strain evidence="6">Dzin_1.0</strain>
        <tissue evidence="6">Leaf</tissue>
    </source>
</reference>
<name>A0A9D5C3M7_9LILI</name>
<dbReference type="GO" id="GO:0005886">
    <property type="term" value="C:plasma membrane"/>
    <property type="evidence" value="ECO:0007669"/>
    <property type="project" value="TreeGrafter"/>
</dbReference>
<dbReference type="PANTHER" id="PTHR31415:SF3">
    <property type="entry name" value="LATE EMBRYOGENESIS ABUNDANT (LEA) HYDROXYPROLINE-RICH GLYCOPROTEIN FAMILY"/>
    <property type="match status" value="1"/>
</dbReference>
<dbReference type="InterPro" id="IPR004864">
    <property type="entry name" value="LEA_2"/>
</dbReference>
<comment type="caution">
    <text evidence="6">The sequence shown here is derived from an EMBL/GenBank/DDBJ whole genome shotgun (WGS) entry which is preliminary data.</text>
</comment>
<keyword evidence="3" id="KW-1133">Transmembrane helix</keyword>
<reference evidence="6" key="2">
    <citation type="journal article" date="2022" name="Hortic Res">
        <title>The genome of Dioscorea zingiberensis sheds light on the biosynthesis, origin and evolution of the medicinally important diosgenin saponins.</title>
        <authorList>
            <person name="Li Y."/>
            <person name="Tan C."/>
            <person name="Li Z."/>
            <person name="Guo J."/>
            <person name="Li S."/>
            <person name="Chen X."/>
            <person name="Wang C."/>
            <person name="Dai X."/>
            <person name="Yang H."/>
            <person name="Song W."/>
            <person name="Hou L."/>
            <person name="Xu J."/>
            <person name="Tong Z."/>
            <person name="Xu A."/>
            <person name="Yuan X."/>
            <person name="Wang W."/>
            <person name="Yang Q."/>
            <person name="Chen L."/>
            <person name="Sun Z."/>
            <person name="Wang K."/>
            <person name="Pan B."/>
            <person name="Chen J."/>
            <person name="Bao Y."/>
            <person name="Liu F."/>
            <person name="Qi X."/>
            <person name="Gang D.R."/>
            <person name="Wen J."/>
            <person name="Li J."/>
        </authorList>
    </citation>
    <scope>NUCLEOTIDE SEQUENCE</scope>
    <source>
        <strain evidence="6">Dzin_1.0</strain>
    </source>
</reference>
<dbReference type="PANTHER" id="PTHR31415">
    <property type="entry name" value="OS05G0367900 PROTEIN"/>
    <property type="match status" value="1"/>
</dbReference>
<evidence type="ECO:0000313" key="7">
    <source>
        <dbReference type="Proteomes" id="UP001085076"/>
    </source>
</evidence>
<dbReference type="InterPro" id="IPR044839">
    <property type="entry name" value="NDR1-like"/>
</dbReference>
<sequence length="175" mass="19945">MAITRRTRMARFRAMLMNRFTSLRPHRPRFYLSSFSLPGLTPAGQFAFNVSDRNSNRNIGIYYESMDGSVYYNDQRVSGGPVKVPFYQPPKNTTLFEGTLSPVLGSGDPIWDRIGADGKDGKVAFRLELNSTIRFKVEVWDTHDHEMHVSCDVEVGSDGNMLPEYKEKKCTIYFG</sequence>
<dbReference type="GO" id="GO:0009506">
    <property type="term" value="C:plasmodesma"/>
    <property type="evidence" value="ECO:0007669"/>
    <property type="project" value="TreeGrafter"/>
</dbReference>
<gene>
    <name evidence="6" type="ORF">J5N97_027239</name>
</gene>
<protein>
    <recommendedName>
        <fullName evidence="5">Late embryogenesis abundant protein LEA-2 subgroup domain-containing protein</fullName>
    </recommendedName>
</protein>
<dbReference type="Proteomes" id="UP001085076">
    <property type="component" value="Miscellaneous, Linkage group lg08"/>
</dbReference>
<dbReference type="AlphaFoldDB" id="A0A9D5C3M7"/>
<dbReference type="GO" id="GO:0098542">
    <property type="term" value="P:defense response to other organism"/>
    <property type="evidence" value="ECO:0007669"/>
    <property type="project" value="InterPro"/>
</dbReference>
<comment type="subcellular location">
    <subcellularLocation>
        <location evidence="1">Membrane</location>
        <topology evidence="1">Single-pass membrane protein</topology>
    </subcellularLocation>
</comment>